<dbReference type="OrthoDB" id="9773738at2"/>
<dbReference type="Pfam" id="PF00753">
    <property type="entry name" value="Lactamase_B"/>
    <property type="match status" value="1"/>
</dbReference>
<protein>
    <submittedName>
        <fullName evidence="7">Metallo-beta-lactamase superfamily protein</fullName>
    </submittedName>
</protein>
<evidence type="ECO:0000259" key="6">
    <source>
        <dbReference type="SMART" id="SM00849"/>
    </source>
</evidence>
<keyword evidence="8" id="KW-1185">Reference proteome</keyword>
<gene>
    <name evidence="7" type="ORF">CEV31_3782</name>
</gene>
<keyword evidence="3" id="KW-0479">Metal-binding</keyword>
<evidence type="ECO:0000256" key="1">
    <source>
        <dbReference type="ARBA" id="ARBA00001947"/>
    </source>
</evidence>
<evidence type="ECO:0000256" key="3">
    <source>
        <dbReference type="ARBA" id="ARBA00022723"/>
    </source>
</evidence>
<evidence type="ECO:0000256" key="4">
    <source>
        <dbReference type="ARBA" id="ARBA00022801"/>
    </source>
</evidence>
<dbReference type="InterPro" id="IPR051013">
    <property type="entry name" value="MBL_superfamily_lactonases"/>
</dbReference>
<dbReference type="RefSeq" id="WP_094509599.1">
    <property type="nucleotide sequence ID" value="NZ_JBHEEK010000012.1"/>
</dbReference>
<dbReference type="Gene3D" id="3.60.15.10">
    <property type="entry name" value="Ribonuclease Z/Hydroxyacylglutathione hydrolase-like"/>
    <property type="match status" value="1"/>
</dbReference>
<dbReference type="EMBL" id="NNRJ01000061">
    <property type="protein sequence ID" value="OYR11444.1"/>
    <property type="molecule type" value="Genomic_DNA"/>
</dbReference>
<dbReference type="CDD" id="cd07729">
    <property type="entry name" value="AHL_lactonase_MBL-fold"/>
    <property type="match status" value="1"/>
</dbReference>
<evidence type="ECO:0000313" key="7">
    <source>
        <dbReference type="EMBL" id="OYR11444.1"/>
    </source>
</evidence>
<dbReference type="AlphaFoldDB" id="A0A256F9B6"/>
<dbReference type="PANTHER" id="PTHR42978:SF7">
    <property type="entry name" value="METALLO-HYDROLASE RV2300C-RELATED"/>
    <property type="match status" value="1"/>
</dbReference>
<dbReference type="InterPro" id="IPR001279">
    <property type="entry name" value="Metallo-B-lactamas"/>
</dbReference>
<dbReference type="GO" id="GO:0016787">
    <property type="term" value="F:hydrolase activity"/>
    <property type="evidence" value="ECO:0007669"/>
    <property type="project" value="UniProtKB-KW"/>
</dbReference>
<dbReference type="SUPFAM" id="SSF56281">
    <property type="entry name" value="Metallo-hydrolase/oxidoreductase"/>
    <property type="match status" value="1"/>
</dbReference>
<comment type="caution">
    <text evidence="7">The sequence shown here is derived from an EMBL/GenBank/DDBJ whole genome shotgun (WGS) entry which is preliminary data.</text>
</comment>
<comment type="similarity">
    <text evidence="2">Belongs to the metallo-beta-lactamase superfamily.</text>
</comment>
<sequence>MAGPASDIDEKIAPFELYALRYATHQGRKAKDNFLYADPHEQGENLDYFIWLARRGDEVFVIDTGFGQEAADARGRTLLRRPVDALALLDVDAKNVCQVILTHLHYDHAGTLGEFPAAHFHLQVDEAGHATGPCMCDTKARAPFDVENIVAYIRNLYAGRIEFYRGDKELVPGLWLHSVPGHSAGLQVVRAYTARGWVVIASDATHFYANMERENPFPVLFDEAALIRGYARLIELAPSLDHIVPGHDPAVMRAYPALSPALEGIVARLDVAPMLSWQELAR</sequence>
<dbReference type="SMART" id="SM00849">
    <property type="entry name" value="Lactamase_B"/>
    <property type="match status" value="1"/>
</dbReference>
<dbReference type="PANTHER" id="PTHR42978">
    <property type="entry name" value="QUORUM-QUENCHING LACTONASE YTNP-RELATED-RELATED"/>
    <property type="match status" value="1"/>
</dbReference>
<comment type="cofactor">
    <cofactor evidence="1">
        <name>Zn(2+)</name>
        <dbReference type="ChEBI" id="CHEBI:29105"/>
    </cofactor>
</comment>
<evidence type="ECO:0000256" key="2">
    <source>
        <dbReference type="ARBA" id="ARBA00007749"/>
    </source>
</evidence>
<dbReference type="Proteomes" id="UP000215590">
    <property type="component" value="Unassembled WGS sequence"/>
</dbReference>
<accession>A0A256F9B6</accession>
<keyword evidence="4" id="KW-0378">Hydrolase</keyword>
<reference evidence="7 8" key="1">
    <citation type="submission" date="2017-07" db="EMBL/GenBank/DDBJ databases">
        <title>Phylogenetic study on the rhizospheric bacterium Ochrobactrum sp. A44.</title>
        <authorList>
            <person name="Krzyzanowska D.M."/>
            <person name="Ossowicki A."/>
            <person name="Rajewska M."/>
            <person name="Maciag T."/>
            <person name="Kaczynski Z."/>
            <person name="Czerwicka M."/>
            <person name="Jafra S."/>
        </authorList>
    </citation>
    <scope>NUCLEOTIDE SEQUENCE [LARGE SCALE GENOMIC DNA]</scope>
    <source>
        <strain evidence="7 8">DSM 7216</strain>
    </source>
</reference>
<proteinExistence type="inferred from homology"/>
<name>A0A256F9B6_9HYPH</name>
<organism evidence="7 8">
    <name type="scientific">Brucella thiophenivorans</name>
    <dbReference type="NCBI Taxonomy" id="571255"/>
    <lineage>
        <taxon>Bacteria</taxon>
        <taxon>Pseudomonadati</taxon>
        <taxon>Pseudomonadota</taxon>
        <taxon>Alphaproteobacteria</taxon>
        <taxon>Hyphomicrobiales</taxon>
        <taxon>Brucellaceae</taxon>
        <taxon>Brucella/Ochrobactrum group</taxon>
        <taxon>Brucella</taxon>
    </lineage>
</organism>
<keyword evidence="5" id="KW-0862">Zinc</keyword>
<dbReference type="InterPro" id="IPR036866">
    <property type="entry name" value="RibonucZ/Hydroxyglut_hydro"/>
</dbReference>
<dbReference type="GO" id="GO:0046872">
    <property type="term" value="F:metal ion binding"/>
    <property type="evidence" value="ECO:0007669"/>
    <property type="project" value="UniProtKB-KW"/>
</dbReference>
<evidence type="ECO:0000256" key="5">
    <source>
        <dbReference type="ARBA" id="ARBA00022833"/>
    </source>
</evidence>
<evidence type="ECO:0000313" key="8">
    <source>
        <dbReference type="Proteomes" id="UP000215590"/>
    </source>
</evidence>
<feature type="domain" description="Metallo-beta-lactamase" evidence="6">
    <location>
        <begin position="47"/>
        <end position="247"/>
    </location>
</feature>